<organism evidence="6 7">
    <name type="scientific">Nocardiopsis terrae</name>
    <dbReference type="NCBI Taxonomy" id="372655"/>
    <lineage>
        <taxon>Bacteria</taxon>
        <taxon>Bacillati</taxon>
        <taxon>Actinomycetota</taxon>
        <taxon>Actinomycetes</taxon>
        <taxon>Streptosporangiales</taxon>
        <taxon>Nocardiopsidaceae</taxon>
        <taxon>Nocardiopsis</taxon>
    </lineage>
</organism>
<evidence type="ECO:0000313" key="6">
    <source>
        <dbReference type="EMBL" id="MBE1459317.1"/>
    </source>
</evidence>
<dbReference type="NCBIfam" id="TIGR03395">
    <property type="entry name" value="sphingomy"/>
    <property type="match status" value="1"/>
</dbReference>
<gene>
    <name evidence="6" type="ORF">H4W79_003531</name>
</gene>
<feature type="domain" description="Endonuclease/exonuclease/phosphatase" evidence="5">
    <location>
        <begin position="60"/>
        <end position="313"/>
    </location>
</feature>
<dbReference type="SUPFAM" id="SSF56219">
    <property type="entry name" value="DNase I-like"/>
    <property type="match status" value="1"/>
</dbReference>
<protein>
    <submittedName>
        <fullName evidence="6">Sphingomyelin phosphodiesterase</fullName>
    </submittedName>
</protein>
<accession>A0ABR9HJY0</accession>
<dbReference type="Proteomes" id="UP000598217">
    <property type="component" value="Unassembled WGS sequence"/>
</dbReference>
<comment type="caution">
    <text evidence="6">The sequence shown here is derived from an EMBL/GenBank/DDBJ whole genome shotgun (WGS) entry which is preliminary data.</text>
</comment>
<dbReference type="InterPro" id="IPR036691">
    <property type="entry name" value="Endo/exonu/phosph_ase_sf"/>
</dbReference>
<evidence type="ECO:0000259" key="5">
    <source>
        <dbReference type="Pfam" id="PF03372"/>
    </source>
</evidence>
<feature type="chain" id="PRO_5045049362" evidence="4">
    <location>
        <begin position="27"/>
        <end position="323"/>
    </location>
</feature>
<dbReference type="PANTHER" id="PTHR16320:SF23">
    <property type="entry name" value="SPHINGOMYELINASE C 1"/>
    <property type="match status" value="1"/>
</dbReference>
<comment type="similarity">
    <text evidence="1">Belongs to the neutral sphingomyelinase family.</text>
</comment>
<evidence type="ECO:0000256" key="1">
    <source>
        <dbReference type="ARBA" id="ARBA00006335"/>
    </source>
</evidence>
<proteinExistence type="inferred from homology"/>
<dbReference type="InterPro" id="IPR038772">
    <property type="entry name" value="Sph/SMPD2-like"/>
</dbReference>
<dbReference type="Pfam" id="PF03372">
    <property type="entry name" value="Exo_endo_phos"/>
    <property type="match status" value="1"/>
</dbReference>
<dbReference type="InterPro" id="IPR005135">
    <property type="entry name" value="Endo/exonuclease/phosphatase"/>
</dbReference>
<evidence type="ECO:0000256" key="4">
    <source>
        <dbReference type="SAM" id="SignalP"/>
    </source>
</evidence>
<evidence type="ECO:0000313" key="7">
    <source>
        <dbReference type="Proteomes" id="UP000598217"/>
    </source>
</evidence>
<reference evidence="6 7" key="1">
    <citation type="submission" date="2020-10" db="EMBL/GenBank/DDBJ databases">
        <title>Sequencing the genomes of 1000 actinobacteria strains.</title>
        <authorList>
            <person name="Klenk H.-P."/>
        </authorList>
    </citation>
    <scope>NUCLEOTIDE SEQUENCE [LARGE SCALE GENOMIC DNA]</scope>
    <source>
        <strain evidence="6 7">DSM 45157</strain>
    </source>
</reference>
<dbReference type="PANTHER" id="PTHR16320">
    <property type="entry name" value="SPHINGOMYELINASE FAMILY MEMBER"/>
    <property type="match status" value="1"/>
</dbReference>
<keyword evidence="3" id="KW-0378">Hydrolase</keyword>
<evidence type="ECO:0000256" key="3">
    <source>
        <dbReference type="ARBA" id="ARBA00022801"/>
    </source>
</evidence>
<feature type="signal peptide" evidence="4">
    <location>
        <begin position="1"/>
        <end position="26"/>
    </location>
</feature>
<dbReference type="Gene3D" id="3.60.10.10">
    <property type="entry name" value="Endonuclease/exonuclease/phosphatase"/>
    <property type="match status" value="1"/>
</dbReference>
<dbReference type="InterPro" id="IPR017766">
    <property type="entry name" value="Sphingomyelinase/PLipase_C"/>
</dbReference>
<keyword evidence="7" id="KW-1185">Reference proteome</keyword>
<dbReference type="EMBL" id="JADBDY010000001">
    <property type="protein sequence ID" value="MBE1459317.1"/>
    <property type="molecule type" value="Genomic_DNA"/>
</dbReference>
<dbReference type="CDD" id="cd09078">
    <property type="entry name" value="nSMase"/>
    <property type="match status" value="1"/>
</dbReference>
<dbReference type="RefSeq" id="WP_191272589.1">
    <property type="nucleotide sequence ID" value="NZ_BMXJ01000005.1"/>
</dbReference>
<evidence type="ECO:0000256" key="2">
    <source>
        <dbReference type="ARBA" id="ARBA00022729"/>
    </source>
</evidence>
<keyword evidence="2 4" id="KW-0732">Signal</keyword>
<name>A0ABR9HJY0_9ACTN</name>
<sequence>MYRRTTAALLTTLLITPLLSATPAFADSAPASQPAPRIATHNTFLMPKALYPNWGQDIRADLIADDGVLSGQDVVVLQELFENSSAGRLREGLAEEYPHATPVLGRSESGWDRTTGFRHETVTNGGVSVHSVWPIVRSEQHVFTSSCGADWFSNKGFAYVELDTPDGPLHVVGTHMQSEDGSCGDGEDEQVRGQQLDQIRSVLEEKEVLDTEPVYLAGDLNIVGGGQEWDRALEQLGAVEPVSANDTASWDTGTNSIAAEEYPDWAPEQLDHVLPIGDASPQTYVNETRPVKSEPWTVRSWGREYTYDDYSDHYPVFGSADLP</sequence>